<proteinExistence type="predicted"/>
<protein>
    <recommendedName>
        <fullName evidence="5">RDD family protein</fullName>
    </recommendedName>
</protein>
<reference evidence="4" key="1">
    <citation type="journal article" date="2019" name="Int. J. Syst. Evol. Microbiol.">
        <title>The Global Catalogue of Microorganisms (GCM) 10K type strain sequencing project: providing services to taxonomists for standard genome sequencing and annotation.</title>
        <authorList>
            <consortium name="The Broad Institute Genomics Platform"/>
            <consortium name="The Broad Institute Genome Sequencing Center for Infectious Disease"/>
            <person name="Wu L."/>
            <person name="Ma J."/>
        </authorList>
    </citation>
    <scope>NUCLEOTIDE SEQUENCE [LARGE SCALE GENOMIC DNA]</scope>
    <source>
        <strain evidence="4">JCM 14046</strain>
    </source>
</reference>
<evidence type="ECO:0000313" key="3">
    <source>
        <dbReference type="EMBL" id="GAA1909659.1"/>
    </source>
</evidence>
<evidence type="ECO:0000256" key="1">
    <source>
        <dbReference type="SAM" id="MobiDB-lite"/>
    </source>
</evidence>
<feature type="transmembrane region" description="Helical" evidence="2">
    <location>
        <begin position="105"/>
        <end position="126"/>
    </location>
</feature>
<keyword evidence="4" id="KW-1185">Reference proteome</keyword>
<feature type="region of interest" description="Disordered" evidence="1">
    <location>
        <begin position="198"/>
        <end position="275"/>
    </location>
</feature>
<keyword evidence="2" id="KW-0812">Transmembrane</keyword>
<dbReference type="Proteomes" id="UP001501612">
    <property type="component" value="Unassembled WGS sequence"/>
</dbReference>
<dbReference type="RefSeq" id="WP_344004263.1">
    <property type="nucleotide sequence ID" value="NZ_BAAAMY010000002.1"/>
</dbReference>
<comment type="caution">
    <text evidence="3">The sequence shown here is derived from an EMBL/GenBank/DDBJ whole genome shotgun (WGS) entry which is preliminary data.</text>
</comment>
<sequence length="275" mass="27928">MSLYAAQPARLARQVLGDLLFVAVLVAAVWLATRVHDAVGGLAGPADDVERAGSGLGGGLESAGEFLGGVPLVGGEVATPFEDAADGARTMADAGADASAAVDRLAFWAGVVVAVLPVALIAFVYLPGRIAFVRESFAVRRLGGRSPLGAAELDLLALRALARQPLAALRRVGDDVAERWRDGDPAIVRELAALELRASGVRPPTERPPSARPPGGPPPARPPGPPPGPPRGPRPEGPPGWPPGSGPGGPPPRPAPASGPPPAPTTETTSTRETR</sequence>
<gene>
    <name evidence="3" type="ORF">GCM10009737_08710</name>
</gene>
<name>A0ABP5AEV8_9ACTN</name>
<evidence type="ECO:0000256" key="2">
    <source>
        <dbReference type="SAM" id="Phobius"/>
    </source>
</evidence>
<keyword evidence="2" id="KW-0472">Membrane</keyword>
<organism evidence="3 4">
    <name type="scientific">Nocardioides lentus</name>
    <dbReference type="NCBI Taxonomy" id="338077"/>
    <lineage>
        <taxon>Bacteria</taxon>
        <taxon>Bacillati</taxon>
        <taxon>Actinomycetota</taxon>
        <taxon>Actinomycetes</taxon>
        <taxon>Propionibacteriales</taxon>
        <taxon>Nocardioidaceae</taxon>
        <taxon>Nocardioides</taxon>
    </lineage>
</organism>
<dbReference type="EMBL" id="BAAAMY010000002">
    <property type="protein sequence ID" value="GAA1909659.1"/>
    <property type="molecule type" value="Genomic_DNA"/>
</dbReference>
<evidence type="ECO:0008006" key="5">
    <source>
        <dbReference type="Google" id="ProtNLM"/>
    </source>
</evidence>
<keyword evidence="2" id="KW-1133">Transmembrane helix</keyword>
<evidence type="ECO:0000313" key="4">
    <source>
        <dbReference type="Proteomes" id="UP001501612"/>
    </source>
</evidence>
<feature type="compositionally biased region" description="Pro residues" evidence="1">
    <location>
        <begin position="206"/>
        <end position="264"/>
    </location>
</feature>
<feature type="transmembrane region" description="Helical" evidence="2">
    <location>
        <begin position="12"/>
        <end position="32"/>
    </location>
</feature>
<accession>A0ABP5AEV8</accession>